<evidence type="ECO:0000256" key="1">
    <source>
        <dbReference type="ARBA" id="ARBA00004370"/>
    </source>
</evidence>
<dbReference type="GO" id="GO:0098542">
    <property type="term" value="P:defense response to other organism"/>
    <property type="evidence" value="ECO:0007669"/>
    <property type="project" value="InterPro"/>
</dbReference>
<dbReference type="InterPro" id="IPR044839">
    <property type="entry name" value="NDR1-like"/>
</dbReference>
<name>A0AAE0CLR6_9ROSI</name>
<dbReference type="PANTHER" id="PTHR31234:SF2">
    <property type="entry name" value="OS05G0199100 PROTEIN"/>
    <property type="match status" value="1"/>
</dbReference>
<dbReference type="AlphaFoldDB" id="A0AAE0CLR6"/>
<protein>
    <recommendedName>
        <fullName evidence="6">Late embryogenesis abundant protein LEA-2 subgroup domain-containing protein</fullName>
    </recommendedName>
</protein>
<dbReference type="Proteomes" id="UP001280121">
    <property type="component" value="Unassembled WGS sequence"/>
</dbReference>
<accession>A0AAE0CLR6</accession>
<gene>
    <name evidence="4" type="ORF">Ddye_008848</name>
</gene>
<keyword evidence="3" id="KW-0812">Transmembrane</keyword>
<keyword evidence="5" id="KW-1185">Reference proteome</keyword>
<keyword evidence="3" id="KW-1133">Transmembrane helix</keyword>
<evidence type="ECO:0000313" key="4">
    <source>
        <dbReference type="EMBL" id="KAK2655796.1"/>
    </source>
</evidence>
<proteinExistence type="predicted"/>
<evidence type="ECO:0008006" key="6">
    <source>
        <dbReference type="Google" id="ProtNLM"/>
    </source>
</evidence>
<feature type="transmembrane region" description="Helical" evidence="3">
    <location>
        <begin position="99"/>
        <end position="121"/>
    </location>
</feature>
<comment type="caution">
    <text evidence="4">The sequence shown here is derived from an EMBL/GenBank/DDBJ whole genome shotgun (WGS) entry which is preliminary data.</text>
</comment>
<evidence type="ECO:0000256" key="2">
    <source>
        <dbReference type="ARBA" id="ARBA00023136"/>
    </source>
</evidence>
<organism evidence="4 5">
    <name type="scientific">Dipteronia dyeriana</name>
    <dbReference type="NCBI Taxonomy" id="168575"/>
    <lineage>
        <taxon>Eukaryota</taxon>
        <taxon>Viridiplantae</taxon>
        <taxon>Streptophyta</taxon>
        <taxon>Embryophyta</taxon>
        <taxon>Tracheophyta</taxon>
        <taxon>Spermatophyta</taxon>
        <taxon>Magnoliopsida</taxon>
        <taxon>eudicotyledons</taxon>
        <taxon>Gunneridae</taxon>
        <taxon>Pentapetalae</taxon>
        <taxon>rosids</taxon>
        <taxon>malvids</taxon>
        <taxon>Sapindales</taxon>
        <taxon>Sapindaceae</taxon>
        <taxon>Hippocastanoideae</taxon>
        <taxon>Acereae</taxon>
        <taxon>Dipteronia</taxon>
    </lineage>
</organism>
<evidence type="ECO:0000256" key="3">
    <source>
        <dbReference type="SAM" id="Phobius"/>
    </source>
</evidence>
<keyword evidence="2 3" id="KW-0472">Membrane</keyword>
<comment type="subcellular location">
    <subcellularLocation>
        <location evidence="1">Membrane</location>
    </subcellularLocation>
</comment>
<dbReference type="PANTHER" id="PTHR31234">
    <property type="entry name" value="LATE EMBRYOGENESIS ABUNDANT (LEA) HYDROXYPROLINE-RICH GLYCOPROTEIN FAMILY"/>
    <property type="match status" value="1"/>
</dbReference>
<sequence length="448" mass="50031">MEERVPSLYEADVTMLRQHGRSLLPSNERRRSLSSLEVEEDNNNPGPLVLAHAAQPRATFVIQIPKDQIYRVPPPENAKIVEAYQNPVNNKKGKPRFTVCFWVFLALVLFGAFNGITILVIKNVYKPEATTFSIVDLRVTNKTPIGYEFTLKSKNPSGNVGITISSGGATSLISKSHKLSSGKFPKLSLEGQHSKNVHITLNGTKSPGLPKAIDGQVSLELTMDVSANFNLWFLNLWGEKDMNVDCKFKVKSLKNSGTHNVHSIDIHVHGLATVLLLVLLDLCFPKTLLISHVLFLLSRSEIANTWRRLPIEEKAKLGHHCQVSEDEHPHHHHNDIPNNFDLPQTVEDIIGTKDNLRLDETINTRYFVQDCFNQSAPSVGEFHTTAYMPSDHGNQEPGTGNDAHIKVINVVLQVVKDIQASLKDELHDIRTKVNLISVQFIGGQQLEK</sequence>
<reference evidence="4" key="1">
    <citation type="journal article" date="2023" name="Plant J.">
        <title>Genome sequences and population genomics provide insights into the demographic history, inbreeding, and mutation load of two 'living fossil' tree species of Dipteronia.</title>
        <authorList>
            <person name="Feng Y."/>
            <person name="Comes H.P."/>
            <person name="Chen J."/>
            <person name="Zhu S."/>
            <person name="Lu R."/>
            <person name="Zhang X."/>
            <person name="Li P."/>
            <person name="Qiu J."/>
            <person name="Olsen K.M."/>
            <person name="Qiu Y."/>
        </authorList>
    </citation>
    <scope>NUCLEOTIDE SEQUENCE</scope>
    <source>
        <strain evidence="4">KIB01</strain>
    </source>
</reference>
<evidence type="ECO:0000313" key="5">
    <source>
        <dbReference type="Proteomes" id="UP001280121"/>
    </source>
</evidence>
<dbReference type="GO" id="GO:0005886">
    <property type="term" value="C:plasma membrane"/>
    <property type="evidence" value="ECO:0007669"/>
    <property type="project" value="TreeGrafter"/>
</dbReference>
<dbReference type="EMBL" id="JANJYI010000003">
    <property type="protein sequence ID" value="KAK2655796.1"/>
    <property type="molecule type" value="Genomic_DNA"/>
</dbReference>